<dbReference type="PRINTS" id="PR01438">
    <property type="entry name" value="UNVRSLSTRESS"/>
</dbReference>
<reference evidence="4" key="1">
    <citation type="submission" date="2016-10" db="EMBL/GenBank/DDBJ databases">
        <authorList>
            <person name="Varghese N."/>
            <person name="Submissions S."/>
        </authorList>
    </citation>
    <scope>NUCLEOTIDE SEQUENCE [LARGE SCALE GENOMIC DNA]</scope>
    <source>
        <strain evidence="4">CCM 7469</strain>
    </source>
</reference>
<dbReference type="Proteomes" id="UP000199636">
    <property type="component" value="Unassembled WGS sequence"/>
</dbReference>
<organism evidence="3 4">
    <name type="scientific">Pseudomonas panipatensis</name>
    <dbReference type="NCBI Taxonomy" id="428992"/>
    <lineage>
        <taxon>Bacteria</taxon>
        <taxon>Pseudomonadati</taxon>
        <taxon>Pseudomonadota</taxon>
        <taxon>Gammaproteobacteria</taxon>
        <taxon>Pseudomonadales</taxon>
        <taxon>Pseudomonadaceae</taxon>
        <taxon>Pseudomonas</taxon>
    </lineage>
</organism>
<dbReference type="EMBL" id="FNDS01000008">
    <property type="protein sequence ID" value="SDI39894.1"/>
    <property type="molecule type" value="Genomic_DNA"/>
</dbReference>
<dbReference type="OrthoDB" id="9792500at2"/>
<dbReference type="InterPro" id="IPR006015">
    <property type="entry name" value="Universal_stress_UspA"/>
</dbReference>
<accession>A0A1G8K8Y9</accession>
<evidence type="ECO:0000313" key="4">
    <source>
        <dbReference type="Proteomes" id="UP000199636"/>
    </source>
</evidence>
<dbReference type="RefSeq" id="WP_090265475.1">
    <property type="nucleotide sequence ID" value="NZ_FNDS01000008.1"/>
</dbReference>
<proteinExistence type="inferred from homology"/>
<evidence type="ECO:0000313" key="3">
    <source>
        <dbReference type="EMBL" id="SDI39894.1"/>
    </source>
</evidence>
<dbReference type="Pfam" id="PF00582">
    <property type="entry name" value="Usp"/>
    <property type="match status" value="2"/>
</dbReference>
<dbReference type="Gene3D" id="3.40.50.620">
    <property type="entry name" value="HUPs"/>
    <property type="match status" value="2"/>
</dbReference>
<comment type="similarity">
    <text evidence="1">Belongs to the universal stress protein A family.</text>
</comment>
<dbReference type="InterPro" id="IPR014729">
    <property type="entry name" value="Rossmann-like_a/b/a_fold"/>
</dbReference>
<dbReference type="STRING" id="428992.SAMN05216272_108326"/>
<feature type="domain" description="UspA" evidence="2">
    <location>
        <begin position="136"/>
        <end position="267"/>
    </location>
</feature>
<dbReference type="CDD" id="cd00293">
    <property type="entry name" value="USP-like"/>
    <property type="match status" value="2"/>
</dbReference>
<sequence length="269" mass="29398">MPKHILVAHDLSLEADIAVRRAAQLAREHDASVSLLHVIEETFPAPVLARVKEAADVALQESARNNRLEQCQRLIRQGRATAVIGASAETLRADLLVIGAHHRQFLESFDGTTLEQIIRTCQVPALLAIASEPQPYDRALCALDFSVGACNAWCAACAWLAPHAELLALHAYDAGRDADKTQARLDEQRALLEQLIRDESARVGGSLPRLQCRVSPAAIQTALDEVIDDWQPDLLVLGSRSRGALQQALLGSTARYYLRRPPCDLLISA</sequence>
<dbReference type="SUPFAM" id="SSF52402">
    <property type="entry name" value="Adenine nucleotide alpha hydrolases-like"/>
    <property type="match status" value="2"/>
</dbReference>
<name>A0A1G8K8Y9_9PSED</name>
<dbReference type="InterPro" id="IPR006016">
    <property type="entry name" value="UspA"/>
</dbReference>
<feature type="domain" description="UspA" evidence="2">
    <location>
        <begin position="1"/>
        <end position="127"/>
    </location>
</feature>
<evidence type="ECO:0000256" key="1">
    <source>
        <dbReference type="ARBA" id="ARBA00008791"/>
    </source>
</evidence>
<dbReference type="AlphaFoldDB" id="A0A1G8K8Y9"/>
<protein>
    <submittedName>
        <fullName evidence="3">Nucleotide-binding universal stress protein, UspA family</fullName>
    </submittedName>
</protein>
<keyword evidence="4" id="KW-1185">Reference proteome</keyword>
<gene>
    <name evidence="3" type="ORF">SAMN05216272_108326</name>
</gene>
<dbReference type="PANTHER" id="PTHR46268">
    <property type="entry name" value="STRESS RESPONSE PROTEIN NHAX"/>
    <property type="match status" value="1"/>
</dbReference>
<dbReference type="PANTHER" id="PTHR46268:SF6">
    <property type="entry name" value="UNIVERSAL STRESS PROTEIN UP12"/>
    <property type="match status" value="1"/>
</dbReference>
<evidence type="ECO:0000259" key="2">
    <source>
        <dbReference type="Pfam" id="PF00582"/>
    </source>
</evidence>